<accession>A0ABP9PC48</accession>
<dbReference type="Proteomes" id="UP001500221">
    <property type="component" value="Unassembled WGS sequence"/>
</dbReference>
<dbReference type="RefSeq" id="WP_345454883.1">
    <property type="nucleotide sequence ID" value="NZ_BAABKG010000001.1"/>
</dbReference>
<comment type="caution">
    <text evidence="1">The sequence shown here is derived from an EMBL/GenBank/DDBJ whole genome shotgun (WGS) entry which is preliminary data.</text>
</comment>
<reference evidence="2" key="1">
    <citation type="journal article" date="2019" name="Int. J. Syst. Evol. Microbiol.">
        <title>The Global Catalogue of Microorganisms (GCM) 10K type strain sequencing project: providing services to taxonomists for standard genome sequencing and annotation.</title>
        <authorList>
            <consortium name="The Broad Institute Genomics Platform"/>
            <consortium name="The Broad Institute Genome Sequencing Center for Infectious Disease"/>
            <person name="Wu L."/>
            <person name="Ma J."/>
        </authorList>
    </citation>
    <scope>NUCLEOTIDE SEQUENCE [LARGE SCALE GENOMIC DNA]</scope>
    <source>
        <strain evidence="2">JCM 18459</strain>
    </source>
</reference>
<gene>
    <name evidence="1" type="ORF">GCM10023340_08630</name>
</gene>
<keyword evidence="2" id="KW-1185">Reference proteome</keyword>
<evidence type="ECO:0000313" key="1">
    <source>
        <dbReference type="EMBL" id="GAA5143357.1"/>
    </source>
</evidence>
<dbReference type="EMBL" id="BAABKG010000001">
    <property type="protein sequence ID" value="GAA5143357.1"/>
    <property type="molecule type" value="Genomic_DNA"/>
</dbReference>
<protein>
    <submittedName>
        <fullName evidence="1">Uncharacterized protein</fullName>
    </submittedName>
</protein>
<name>A0ABP9PC48_9ACTN</name>
<evidence type="ECO:0000313" key="2">
    <source>
        <dbReference type="Proteomes" id="UP001500221"/>
    </source>
</evidence>
<sequence>MGFQLAGWVEFVVEVQWVTDESADFGGFVRGLGDQEPLAMNLTLLQSAVGTQALGAMVDGQSTNTHYVRYAGPAFTVSVAMEYLRDLASRCFPRQT</sequence>
<organism evidence="1 2">
    <name type="scientific">Nocardioides marinquilinus</name>
    <dbReference type="NCBI Taxonomy" id="1210400"/>
    <lineage>
        <taxon>Bacteria</taxon>
        <taxon>Bacillati</taxon>
        <taxon>Actinomycetota</taxon>
        <taxon>Actinomycetes</taxon>
        <taxon>Propionibacteriales</taxon>
        <taxon>Nocardioidaceae</taxon>
        <taxon>Nocardioides</taxon>
    </lineage>
</organism>
<proteinExistence type="predicted"/>